<evidence type="ECO:0000259" key="7">
    <source>
        <dbReference type="PROSITE" id="PS50112"/>
    </source>
</evidence>
<dbReference type="Pfam" id="PF08448">
    <property type="entry name" value="PAS_4"/>
    <property type="match status" value="1"/>
</dbReference>
<evidence type="ECO:0000256" key="3">
    <source>
        <dbReference type="ARBA" id="ARBA00022553"/>
    </source>
</evidence>
<evidence type="ECO:0000259" key="8">
    <source>
        <dbReference type="PROSITE" id="PS50113"/>
    </source>
</evidence>
<feature type="domain" description="PAS" evidence="7">
    <location>
        <begin position="1"/>
        <end position="52"/>
    </location>
</feature>
<dbReference type="InterPro" id="IPR000014">
    <property type="entry name" value="PAS"/>
</dbReference>
<feature type="domain" description="PAS" evidence="7">
    <location>
        <begin position="138"/>
        <end position="193"/>
    </location>
</feature>
<keyword evidence="5 9" id="KW-0418">Kinase</keyword>
<dbReference type="CDD" id="cd00130">
    <property type="entry name" value="PAS"/>
    <property type="match status" value="2"/>
</dbReference>
<dbReference type="Gene3D" id="1.10.287.130">
    <property type="match status" value="1"/>
</dbReference>
<dbReference type="Gene3D" id="3.30.565.10">
    <property type="entry name" value="Histidine kinase-like ATPase, C-terminal domain"/>
    <property type="match status" value="1"/>
</dbReference>
<evidence type="ECO:0000256" key="2">
    <source>
        <dbReference type="ARBA" id="ARBA00012438"/>
    </source>
</evidence>
<dbReference type="GO" id="GO:0000155">
    <property type="term" value="F:phosphorelay sensor kinase activity"/>
    <property type="evidence" value="ECO:0007669"/>
    <property type="project" value="InterPro"/>
</dbReference>
<dbReference type="EC" id="2.7.13.3" evidence="2"/>
<dbReference type="Pfam" id="PF13426">
    <property type="entry name" value="PAS_9"/>
    <property type="match status" value="1"/>
</dbReference>
<dbReference type="SUPFAM" id="SSF55874">
    <property type="entry name" value="ATPase domain of HSP90 chaperone/DNA topoisomerase II/histidine kinase"/>
    <property type="match status" value="1"/>
</dbReference>
<dbReference type="InterPro" id="IPR005467">
    <property type="entry name" value="His_kinase_dom"/>
</dbReference>
<evidence type="ECO:0000313" key="9">
    <source>
        <dbReference type="EMBL" id="CAA9242344.1"/>
    </source>
</evidence>
<dbReference type="SMART" id="SM00086">
    <property type="entry name" value="PAC"/>
    <property type="match status" value="1"/>
</dbReference>
<name>A0A6J4I5R9_9SPHI</name>
<accession>A0A6J4I5R9</accession>
<feature type="domain" description="Histidine kinase" evidence="6">
    <location>
        <begin position="280"/>
        <end position="489"/>
    </location>
</feature>
<dbReference type="SMART" id="SM00387">
    <property type="entry name" value="HATPase_c"/>
    <property type="match status" value="1"/>
</dbReference>
<keyword evidence="3" id="KW-0597">Phosphoprotein</keyword>
<dbReference type="EMBL" id="CADCTQ010000139">
    <property type="protein sequence ID" value="CAA9242344.1"/>
    <property type="molecule type" value="Genomic_DNA"/>
</dbReference>
<dbReference type="NCBIfam" id="TIGR00229">
    <property type="entry name" value="sensory_box"/>
    <property type="match status" value="1"/>
</dbReference>
<dbReference type="SUPFAM" id="SSF47384">
    <property type="entry name" value="Homodimeric domain of signal transducing histidine kinase"/>
    <property type="match status" value="1"/>
</dbReference>
<dbReference type="PROSITE" id="PS50113">
    <property type="entry name" value="PAC"/>
    <property type="match status" value="1"/>
</dbReference>
<dbReference type="InterPro" id="IPR036890">
    <property type="entry name" value="HATPase_C_sf"/>
</dbReference>
<dbReference type="InterPro" id="IPR035965">
    <property type="entry name" value="PAS-like_dom_sf"/>
</dbReference>
<dbReference type="PANTHER" id="PTHR43304">
    <property type="entry name" value="PHYTOCHROME-LIKE PROTEIN CPH1"/>
    <property type="match status" value="1"/>
</dbReference>
<dbReference type="AlphaFoldDB" id="A0A6J4I5R9"/>
<proteinExistence type="predicted"/>
<evidence type="ECO:0000259" key="6">
    <source>
        <dbReference type="PROSITE" id="PS50109"/>
    </source>
</evidence>
<dbReference type="SMART" id="SM00091">
    <property type="entry name" value="PAS"/>
    <property type="match status" value="2"/>
</dbReference>
<feature type="domain" description="PAC" evidence="8">
    <location>
        <begin position="208"/>
        <end position="262"/>
    </location>
</feature>
<dbReference type="InterPro" id="IPR001610">
    <property type="entry name" value="PAC"/>
</dbReference>
<comment type="catalytic activity">
    <reaction evidence="1">
        <text>ATP + protein L-histidine = ADP + protein N-phospho-L-histidine.</text>
        <dbReference type="EC" id="2.7.13.3"/>
    </reaction>
</comment>
<gene>
    <name evidence="9" type="ORF">AVDCRST_MAG56-1497</name>
</gene>
<dbReference type="PROSITE" id="PS50112">
    <property type="entry name" value="PAS"/>
    <property type="match status" value="2"/>
</dbReference>
<dbReference type="PANTHER" id="PTHR43304:SF1">
    <property type="entry name" value="PAC DOMAIN-CONTAINING PROTEIN"/>
    <property type="match status" value="1"/>
</dbReference>
<dbReference type="InterPro" id="IPR004358">
    <property type="entry name" value="Sig_transdc_His_kin-like_C"/>
</dbReference>
<dbReference type="Pfam" id="PF02518">
    <property type="entry name" value="HATPase_c"/>
    <property type="match status" value="1"/>
</dbReference>
<keyword evidence="4" id="KW-0808">Transferase</keyword>
<dbReference type="InterPro" id="IPR003594">
    <property type="entry name" value="HATPase_dom"/>
</dbReference>
<dbReference type="InterPro" id="IPR036097">
    <property type="entry name" value="HisK_dim/P_sf"/>
</dbReference>
<dbReference type="InterPro" id="IPR000700">
    <property type="entry name" value="PAS-assoc_C"/>
</dbReference>
<protein>
    <recommendedName>
        <fullName evidence="2">histidine kinase</fullName>
        <ecNumber evidence="2">2.7.13.3</ecNumber>
    </recommendedName>
</protein>
<dbReference type="Gene3D" id="3.30.450.20">
    <property type="entry name" value="PAS domain"/>
    <property type="match status" value="2"/>
</dbReference>
<dbReference type="SUPFAM" id="SSF55785">
    <property type="entry name" value="PYP-like sensor domain (PAS domain)"/>
    <property type="match status" value="2"/>
</dbReference>
<dbReference type="PROSITE" id="PS50109">
    <property type="entry name" value="HIS_KIN"/>
    <property type="match status" value="1"/>
</dbReference>
<evidence type="ECO:0000256" key="1">
    <source>
        <dbReference type="ARBA" id="ARBA00000085"/>
    </source>
</evidence>
<dbReference type="PRINTS" id="PR00344">
    <property type="entry name" value="BCTRLSENSOR"/>
</dbReference>
<reference evidence="9" key="1">
    <citation type="submission" date="2020-02" db="EMBL/GenBank/DDBJ databases">
        <authorList>
            <person name="Meier V. D."/>
        </authorList>
    </citation>
    <scope>NUCLEOTIDE SEQUENCE</scope>
    <source>
        <strain evidence="9">AVDCRST_MAG56</strain>
    </source>
</reference>
<sequence length="489" mass="54952">MQLQLQDLLERMTDGMVALDGAWHYTYVNQKAAALLSRTPASLVGKHIWTEFPEGVGRPFYLACHRAVAENTDVALEGYYPSYDKWFETRLYPLAGGLAVFFSDVTDRKKEQHALRQLNASLAAREEAERQLSYMVHQLESYRQALDVSALISMTDARGNIVHVNDQFCRVARYAPHELLGQNHRIVKSGHHPPAFFQDLWRTILAGRVWRGEILNRASDGSLYWVDTMINPIRNPQGEIINYLSIRYEITARKQAEADQTRLIEELSAKNRDLEQFTFITSHNLRAPVANLLGLVSIYNPADPTDPVNADVIDSIGRAAAALDGIITDLTGLLSIRGQLRQPPETVSFAKVFARVRRQLQWKHTGAVITTRFGVESVPSVPGYVQNILFNLLSNALKFRDPGRRPEITVSTRREEGYVVLTVTDNGLGIDLDRHHGKVFGLYQRFHVHPEGKGLGLHLVKTQAEALGGKVTVESKAGAGSTFRVYFRE</sequence>
<dbReference type="InterPro" id="IPR013656">
    <property type="entry name" value="PAS_4"/>
</dbReference>
<evidence type="ECO:0000256" key="5">
    <source>
        <dbReference type="ARBA" id="ARBA00022777"/>
    </source>
</evidence>
<evidence type="ECO:0000256" key="4">
    <source>
        <dbReference type="ARBA" id="ARBA00022679"/>
    </source>
</evidence>
<dbReference type="InterPro" id="IPR052162">
    <property type="entry name" value="Sensor_kinase/Photoreceptor"/>
</dbReference>
<organism evidence="9">
    <name type="scientific">uncultured Cytophagales bacterium</name>
    <dbReference type="NCBI Taxonomy" id="158755"/>
    <lineage>
        <taxon>Bacteria</taxon>
        <taxon>Pseudomonadati</taxon>
        <taxon>Bacteroidota</taxon>
        <taxon>Sphingobacteriia</taxon>
        <taxon>Sphingobacteriales</taxon>
        <taxon>environmental samples</taxon>
    </lineage>
</organism>